<evidence type="ECO:0000256" key="4">
    <source>
        <dbReference type="SAM" id="MobiDB-lite"/>
    </source>
</evidence>
<evidence type="ECO:0000313" key="5">
    <source>
        <dbReference type="EMBL" id="KAK3899936.1"/>
    </source>
</evidence>
<organism evidence="5 6">
    <name type="scientific">Staphylotrichum tortipilum</name>
    <dbReference type="NCBI Taxonomy" id="2831512"/>
    <lineage>
        <taxon>Eukaryota</taxon>
        <taxon>Fungi</taxon>
        <taxon>Dikarya</taxon>
        <taxon>Ascomycota</taxon>
        <taxon>Pezizomycotina</taxon>
        <taxon>Sordariomycetes</taxon>
        <taxon>Sordariomycetidae</taxon>
        <taxon>Sordariales</taxon>
        <taxon>Chaetomiaceae</taxon>
        <taxon>Staphylotrichum</taxon>
    </lineage>
</organism>
<keyword evidence="2" id="KW-0677">Repeat</keyword>
<keyword evidence="1 3" id="KW-0853">WD repeat</keyword>
<feature type="region of interest" description="Disordered" evidence="4">
    <location>
        <begin position="368"/>
        <end position="406"/>
    </location>
</feature>
<dbReference type="PROSITE" id="PS00678">
    <property type="entry name" value="WD_REPEATS_1"/>
    <property type="match status" value="1"/>
</dbReference>
<dbReference type="InterPro" id="IPR020472">
    <property type="entry name" value="WD40_PAC1"/>
</dbReference>
<keyword evidence="6" id="KW-1185">Reference proteome</keyword>
<dbReference type="InterPro" id="IPR036322">
    <property type="entry name" value="WD40_repeat_dom_sf"/>
</dbReference>
<dbReference type="PANTHER" id="PTHR19848">
    <property type="entry name" value="WD40 REPEAT PROTEIN"/>
    <property type="match status" value="1"/>
</dbReference>
<gene>
    <name evidence="5" type="ORF">C8A05DRAFT_36432</name>
</gene>
<evidence type="ECO:0000256" key="1">
    <source>
        <dbReference type="ARBA" id="ARBA00022574"/>
    </source>
</evidence>
<dbReference type="InterPro" id="IPR015943">
    <property type="entry name" value="WD40/YVTN_repeat-like_dom_sf"/>
</dbReference>
<evidence type="ECO:0000256" key="2">
    <source>
        <dbReference type="ARBA" id="ARBA00022737"/>
    </source>
</evidence>
<sequence length="406" mass="43735">MDLLRAREGRGGRGHAATQEKRQRRAAKAGNKYGDPISLKSKLLAAVPDPRSPSSTVLVAESAGAVRLVNLDNPDVDTRPAYRGPTAPVCCVAVGGPGSGTLFAGSWDKTVWSWDLATRAPGRRFVGHTDFVKAVVCARVGGKDLLISGGADKKIMVWDVATGARLHTLSDAVVNMLSLQDLAVDRAASTPDEVCLISASSDPHIRRWRVRLDGWEQVVEALPDAPGTDRRTILEHETTVYKLVLGHEGDDDEEVDLWTSSGDGTAKCLSRLRGFTCEDTFEHGDHVRAVAVTDRWVVTAGRDEDVKFWDRTTGKLYCALAGHYDEVTELVVLRRGAGSGAAERVCSVSIDGTVRTWPLARDGLDAAVKEQEKPVDAEEEKAAGGEGLLSAEEEAELAALMEDDDE</sequence>
<feature type="compositionally biased region" description="Acidic residues" evidence="4">
    <location>
        <begin position="391"/>
        <end position="406"/>
    </location>
</feature>
<proteinExistence type="predicted"/>
<dbReference type="Proteomes" id="UP001303889">
    <property type="component" value="Unassembled WGS sequence"/>
</dbReference>
<feature type="repeat" description="WD" evidence="3">
    <location>
        <begin position="125"/>
        <end position="168"/>
    </location>
</feature>
<protein>
    <submittedName>
        <fullName evidence="5">WD40-repeat-containing domain protein</fullName>
    </submittedName>
</protein>
<dbReference type="AlphaFoldDB" id="A0AAN6MGX8"/>
<dbReference type="EMBL" id="MU855723">
    <property type="protein sequence ID" value="KAK3899936.1"/>
    <property type="molecule type" value="Genomic_DNA"/>
</dbReference>
<name>A0AAN6MGX8_9PEZI</name>
<accession>A0AAN6MGX8</accession>
<dbReference type="Pfam" id="PF00400">
    <property type="entry name" value="WD40"/>
    <property type="match status" value="3"/>
</dbReference>
<feature type="compositionally biased region" description="Basic and acidic residues" evidence="4">
    <location>
        <begin position="368"/>
        <end position="383"/>
    </location>
</feature>
<reference evidence="5" key="2">
    <citation type="submission" date="2023-05" db="EMBL/GenBank/DDBJ databases">
        <authorList>
            <consortium name="Lawrence Berkeley National Laboratory"/>
            <person name="Steindorff A."/>
            <person name="Hensen N."/>
            <person name="Bonometti L."/>
            <person name="Westerberg I."/>
            <person name="Brannstrom I.O."/>
            <person name="Guillou S."/>
            <person name="Cros-Aarteil S."/>
            <person name="Calhoun S."/>
            <person name="Haridas S."/>
            <person name="Kuo A."/>
            <person name="Mondo S."/>
            <person name="Pangilinan J."/>
            <person name="Riley R."/>
            <person name="Labutti K."/>
            <person name="Andreopoulos B."/>
            <person name="Lipzen A."/>
            <person name="Chen C."/>
            <person name="Yanf M."/>
            <person name="Daum C."/>
            <person name="Ng V."/>
            <person name="Clum A."/>
            <person name="Ohm R."/>
            <person name="Martin F."/>
            <person name="Silar P."/>
            <person name="Natvig D."/>
            <person name="Lalanne C."/>
            <person name="Gautier V."/>
            <person name="Ament-Velasquez S.L."/>
            <person name="Kruys A."/>
            <person name="Hutchinson M.I."/>
            <person name="Powell A.J."/>
            <person name="Barry K."/>
            <person name="Miller A.N."/>
            <person name="Grigoriev I.V."/>
            <person name="Debuchy R."/>
            <person name="Gladieux P."/>
            <person name="Thoren M.H."/>
            <person name="Johannesson H."/>
        </authorList>
    </citation>
    <scope>NUCLEOTIDE SEQUENCE</scope>
    <source>
        <strain evidence="5">CBS 103.79</strain>
    </source>
</reference>
<dbReference type="PROSITE" id="PS50082">
    <property type="entry name" value="WD_REPEATS_2"/>
    <property type="match status" value="2"/>
</dbReference>
<comment type="caution">
    <text evidence="5">The sequence shown here is derived from an EMBL/GenBank/DDBJ whole genome shotgun (WGS) entry which is preliminary data.</text>
</comment>
<feature type="region of interest" description="Disordered" evidence="4">
    <location>
        <begin position="1"/>
        <end position="34"/>
    </location>
</feature>
<dbReference type="PRINTS" id="PR00320">
    <property type="entry name" value="GPROTEINBRPT"/>
</dbReference>
<dbReference type="InterPro" id="IPR001680">
    <property type="entry name" value="WD40_rpt"/>
</dbReference>
<feature type="repeat" description="WD" evidence="3">
    <location>
        <begin position="280"/>
        <end position="319"/>
    </location>
</feature>
<dbReference type="Gene3D" id="2.130.10.10">
    <property type="entry name" value="YVTN repeat-like/Quinoprotein amine dehydrogenase"/>
    <property type="match status" value="2"/>
</dbReference>
<evidence type="ECO:0000256" key="3">
    <source>
        <dbReference type="PROSITE-ProRule" id="PRU00221"/>
    </source>
</evidence>
<reference evidence="5" key="1">
    <citation type="journal article" date="2023" name="Mol. Phylogenet. Evol.">
        <title>Genome-scale phylogeny and comparative genomics of the fungal order Sordariales.</title>
        <authorList>
            <person name="Hensen N."/>
            <person name="Bonometti L."/>
            <person name="Westerberg I."/>
            <person name="Brannstrom I.O."/>
            <person name="Guillou S."/>
            <person name="Cros-Aarteil S."/>
            <person name="Calhoun S."/>
            <person name="Haridas S."/>
            <person name="Kuo A."/>
            <person name="Mondo S."/>
            <person name="Pangilinan J."/>
            <person name="Riley R."/>
            <person name="LaButti K."/>
            <person name="Andreopoulos B."/>
            <person name="Lipzen A."/>
            <person name="Chen C."/>
            <person name="Yan M."/>
            <person name="Daum C."/>
            <person name="Ng V."/>
            <person name="Clum A."/>
            <person name="Steindorff A."/>
            <person name="Ohm R.A."/>
            <person name="Martin F."/>
            <person name="Silar P."/>
            <person name="Natvig D.O."/>
            <person name="Lalanne C."/>
            <person name="Gautier V."/>
            <person name="Ament-Velasquez S.L."/>
            <person name="Kruys A."/>
            <person name="Hutchinson M.I."/>
            <person name="Powell A.J."/>
            <person name="Barry K."/>
            <person name="Miller A.N."/>
            <person name="Grigoriev I.V."/>
            <person name="Debuchy R."/>
            <person name="Gladieux P."/>
            <person name="Hiltunen Thoren M."/>
            <person name="Johannesson H."/>
        </authorList>
    </citation>
    <scope>NUCLEOTIDE SEQUENCE</scope>
    <source>
        <strain evidence="5">CBS 103.79</strain>
    </source>
</reference>
<evidence type="ECO:0000313" key="6">
    <source>
        <dbReference type="Proteomes" id="UP001303889"/>
    </source>
</evidence>
<dbReference type="InterPro" id="IPR019775">
    <property type="entry name" value="WD40_repeat_CS"/>
</dbReference>
<feature type="compositionally biased region" description="Basic and acidic residues" evidence="4">
    <location>
        <begin position="1"/>
        <end position="11"/>
    </location>
</feature>
<dbReference type="SMART" id="SM00320">
    <property type="entry name" value="WD40"/>
    <property type="match status" value="5"/>
</dbReference>
<dbReference type="SUPFAM" id="SSF50978">
    <property type="entry name" value="WD40 repeat-like"/>
    <property type="match status" value="1"/>
</dbReference>
<dbReference type="PANTHER" id="PTHR19848:SF8">
    <property type="entry name" value="F-BOX AND WD REPEAT DOMAIN CONTAINING 7"/>
    <property type="match status" value="1"/>
</dbReference>